<protein>
    <submittedName>
        <fullName evidence="4">Response regulator</fullName>
    </submittedName>
</protein>
<evidence type="ECO:0000259" key="3">
    <source>
        <dbReference type="PROSITE" id="PS50110"/>
    </source>
</evidence>
<feature type="modified residue" description="4-aspartylphosphate" evidence="2">
    <location>
        <position position="353"/>
    </location>
</feature>
<evidence type="ECO:0000256" key="1">
    <source>
        <dbReference type="ARBA" id="ARBA00022553"/>
    </source>
</evidence>
<evidence type="ECO:0000256" key="2">
    <source>
        <dbReference type="PROSITE-ProRule" id="PRU00169"/>
    </source>
</evidence>
<dbReference type="SUPFAM" id="SSF52172">
    <property type="entry name" value="CheY-like"/>
    <property type="match status" value="1"/>
</dbReference>
<comment type="caution">
    <text evidence="4">The sequence shown here is derived from an EMBL/GenBank/DDBJ whole genome shotgun (WGS) entry which is preliminary data.</text>
</comment>
<dbReference type="Proteomes" id="UP001606134">
    <property type="component" value="Unassembled WGS sequence"/>
</dbReference>
<accession>A0ABW7H918</accession>
<name>A0ABW7H918_9BURK</name>
<dbReference type="CDD" id="cd17546">
    <property type="entry name" value="REC_hyHK_CKI1_RcsC-like"/>
    <property type="match status" value="1"/>
</dbReference>
<organism evidence="4 5">
    <name type="scientific">Pelomonas candidula</name>
    <dbReference type="NCBI Taxonomy" id="3299025"/>
    <lineage>
        <taxon>Bacteria</taxon>
        <taxon>Pseudomonadati</taxon>
        <taxon>Pseudomonadota</taxon>
        <taxon>Betaproteobacteria</taxon>
        <taxon>Burkholderiales</taxon>
        <taxon>Sphaerotilaceae</taxon>
        <taxon>Roseateles</taxon>
    </lineage>
</organism>
<dbReference type="PANTHER" id="PTHR45339">
    <property type="entry name" value="HYBRID SIGNAL TRANSDUCTION HISTIDINE KINASE J"/>
    <property type="match status" value="1"/>
</dbReference>
<keyword evidence="1 2" id="KW-0597">Phosphoprotein</keyword>
<dbReference type="RefSeq" id="WP_394407224.1">
    <property type="nucleotide sequence ID" value="NZ_JBIGIC010000002.1"/>
</dbReference>
<dbReference type="PANTHER" id="PTHR45339:SF6">
    <property type="entry name" value="SENSORY HISTIDINE PROTEIN KINASE"/>
    <property type="match status" value="1"/>
</dbReference>
<dbReference type="SMART" id="SM00448">
    <property type="entry name" value="REC"/>
    <property type="match status" value="1"/>
</dbReference>
<keyword evidence="5" id="KW-1185">Reference proteome</keyword>
<gene>
    <name evidence="4" type="ORF">ACG04R_06045</name>
</gene>
<evidence type="ECO:0000313" key="4">
    <source>
        <dbReference type="EMBL" id="MFG6486226.1"/>
    </source>
</evidence>
<evidence type="ECO:0000313" key="5">
    <source>
        <dbReference type="Proteomes" id="UP001606134"/>
    </source>
</evidence>
<proteinExistence type="predicted"/>
<sequence length="431" mass="46436">MEFSELYTQGVRNLIPVARRKGLIPYFDCLGTAVVLAEPDAAVRAGLHRIMLAMIDVLDSGFIMFCAESSPPIDGASHITVHAAGSGAVRTTTLDGVLQRLGLLADPTDVPEQNLRPRAQGVCPATGARVQFVDAGTNGIVLSLELHIPVSEPERSIDVVPDANGAIAWLVSGAQGGLDSLQHRLRRQGWQVKTFTDLAMVSAELPTVSRRASPKLIVATEDSRADLDQLEQIAMRMPSVWTVLAVLAGSASIRFRGKTSVDIRVVPISPLELDQFTSHVDWRTSTPESRATVPMALYVQDSRWVLVVDDNPVNQVVARGQLEALGYDVLVAANGAAALDMCQDRPPDMVLMDVDMPVMDGLEATGHIRTFQSIGALPPFPIVAATSGAARREECLQAGMDGYLKKPMDLEALADEILRLLPSRPVTGDVW</sequence>
<dbReference type="InterPro" id="IPR011006">
    <property type="entry name" value="CheY-like_superfamily"/>
</dbReference>
<dbReference type="EMBL" id="JBIGIC010000002">
    <property type="protein sequence ID" value="MFG6486226.1"/>
    <property type="molecule type" value="Genomic_DNA"/>
</dbReference>
<feature type="domain" description="Response regulatory" evidence="3">
    <location>
        <begin position="304"/>
        <end position="421"/>
    </location>
</feature>
<dbReference type="Pfam" id="PF00072">
    <property type="entry name" value="Response_reg"/>
    <property type="match status" value="1"/>
</dbReference>
<dbReference type="PROSITE" id="PS50110">
    <property type="entry name" value="RESPONSE_REGULATORY"/>
    <property type="match status" value="1"/>
</dbReference>
<reference evidence="4 5" key="1">
    <citation type="submission" date="2024-08" db="EMBL/GenBank/DDBJ databases">
        <authorList>
            <person name="Lu H."/>
        </authorList>
    </citation>
    <scope>NUCLEOTIDE SEQUENCE [LARGE SCALE GENOMIC DNA]</scope>
    <source>
        <strain evidence="4 5">BYS78W</strain>
    </source>
</reference>
<dbReference type="Gene3D" id="3.40.50.2300">
    <property type="match status" value="1"/>
</dbReference>
<dbReference type="InterPro" id="IPR001789">
    <property type="entry name" value="Sig_transdc_resp-reg_receiver"/>
</dbReference>